<keyword evidence="6" id="KW-0547">Nucleotide-binding</keyword>
<dbReference type="SUPFAM" id="SSF54368">
    <property type="entry name" value="Glutamine synthetase, N-terminal domain"/>
    <property type="match status" value="1"/>
</dbReference>
<reference evidence="9" key="1">
    <citation type="journal article" date="2020" name="Nature">
        <title>Giant virus diversity and host interactions through global metagenomics.</title>
        <authorList>
            <person name="Schulz F."/>
            <person name="Roux S."/>
            <person name="Paez-Espino D."/>
            <person name="Jungbluth S."/>
            <person name="Walsh D.A."/>
            <person name="Denef V.J."/>
            <person name="McMahon K.D."/>
            <person name="Konstantinidis K.T."/>
            <person name="Eloe-Fadrosh E.A."/>
            <person name="Kyrpides N.C."/>
            <person name="Woyke T."/>
        </authorList>
    </citation>
    <scope>NUCLEOTIDE SEQUENCE</scope>
    <source>
        <strain evidence="9">GVMAG-M-3300025860-20</strain>
    </source>
</reference>
<evidence type="ECO:0000259" key="8">
    <source>
        <dbReference type="PROSITE" id="PS51987"/>
    </source>
</evidence>
<comment type="similarity">
    <text evidence="2">Belongs to the glutamine synthetase family.</text>
</comment>
<dbReference type="GO" id="GO:0004356">
    <property type="term" value="F:glutamine synthetase activity"/>
    <property type="evidence" value="ECO:0007669"/>
    <property type="project" value="UniProtKB-EC"/>
</dbReference>
<evidence type="ECO:0000256" key="5">
    <source>
        <dbReference type="ARBA" id="ARBA00022598"/>
    </source>
</evidence>
<dbReference type="PANTHER" id="PTHR20852:SF57">
    <property type="entry name" value="GLUTAMINE SYNTHETASE 2 CYTOPLASMIC"/>
    <property type="match status" value="1"/>
</dbReference>
<name>A0A6C0J5D3_9ZZZZ</name>
<protein>
    <recommendedName>
        <fullName evidence="3">glutamine synthetase</fullName>
        <ecNumber evidence="3">6.3.1.2</ecNumber>
    </recommendedName>
</protein>
<evidence type="ECO:0000313" key="9">
    <source>
        <dbReference type="EMBL" id="QHU00842.1"/>
    </source>
</evidence>
<dbReference type="InterPro" id="IPR036651">
    <property type="entry name" value="Gln_synt_N_sf"/>
</dbReference>
<dbReference type="FunFam" id="3.30.590.10:FF:000011">
    <property type="entry name" value="Glutamine synthetase"/>
    <property type="match status" value="1"/>
</dbReference>
<dbReference type="EMBL" id="MN740330">
    <property type="protein sequence ID" value="QHU00842.1"/>
    <property type="molecule type" value="Genomic_DNA"/>
</dbReference>
<evidence type="ECO:0000256" key="7">
    <source>
        <dbReference type="ARBA" id="ARBA00022840"/>
    </source>
</evidence>
<dbReference type="Gene3D" id="3.30.590.10">
    <property type="entry name" value="Glutamine synthetase/guanido kinase, catalytic domain"/>
    <property type="match status" value="1"/>
</dbReference>
<keyword evidence="5" id="KW-0436">Ligase</keyword>
<keyword evidence="7" id="KW-0067">ATP-binding</keyword>
<proteinExistence type="inferred from homology"/>
<evidence type="ECO:0000256" key="1">
    <source>
        <dbReference type="ARBA" id="ARBA00004496"/>
    </source>
</evidence>
<dbReference type="EC" id="6.3.1.2" evidence="3"/>
<dbReference type="PROSITE" id="PS00180">
    <property type="entry name" value="GLNA_1"/>
    <property type="match status" value="1"/>
</dbReference>
<evidence type="ECO:0000256" key="3">
    <source>
        <dbReference type="ARBA" id="ARBA00012937"/>
    </source>
</evidence>
<dbReference type="GO" id="GO:0006542">
    <property type="term" value="P:glutamine biosynthetic process"/>
    <property type="evidence" value="ECO:0007669"/>
    <property type="project" value="InterPro"/>
</dbReference>
<dbReference type="InterPro" id="IPR008146">
    <property type="entry name" value="Gln_synth_cat_dom"/>
</dbReference>
<dbReference type="Pfam" id="PF00120">
    <property type="entry name" value="Gln-synt_C"/>
    <property type="match status" value="1"/>
</dbReference>
<dbReference type="AlphaFoldDB" id="A0A6C0J5D3"/>
<accession>A0A6C0J5D3</accession>
<dbReference type="InterPro" id="IPR027303">
    <property type="entry name" value="Gln_synth_gly_rich_site"/>
</dbReference>
<dbReference type="GO" id="GO:0005737">
    <property type="term" value="C:cytoplasm"/>
    <property type="evidence" value="ECO:0007669"/>
    <property type="project" value="UniProtKB-SubCell"/>
</dbReference>
<sequence>MDRIIEYVWIGGGIDNMEWTIRSKTKVLPYTNIPSIGKDDDSSFTVPKVPLLSNWNYDGSSTGQASGKESEVVLVPTGMSIKDPFNKMNENLIILCDTYIYKKNKKTGNVTLVPHESNNRFKANKIFNEEINANTDKQSCHPWYGLEQEYFLLDRKTKMPLGFNKKDKQGQYYCSVGASNAFGRNIVDEHLHACIYAGINISGINAEVAPGQWEFQVGPVEGIHAGDQLWMARYLLLRVAERHGVDVSFHSKPLDGNWNGSGCHCNYSTLNMREGTKDHNGLYYINKAIKKLEANHDSHMAVYGKDNDQRMTGKHETADYNIFTSGIGDRGASVRIGNDTYINGKGYFEDRRPSSSSDPYLVTSILFETTR</sequence>
<dbReference type="SUPFAM" id="SSF55931">
    <property type="entry name" value="Glutamine synthetase/guanido kinase"/>
    <property type="match status" value="1"/>
</dbReference>
<evidence type="ECO:0000256" key="6">
    <source>
        <dbReference type="ARBA" id="ARBA00022741"/>
    </source>
</evidence>
<evidence type="ECO:0000256" key="4">
    <source>
        <dbReference type="ARBA" id="ARBA00022490"/>
    </source>
</evidence>
<dbReference type="PROSITE" id="PS00181">
    <property type="entry name" value="GLNA_ATP"/>
    <property type="match status" value="1"/>
</dbReference>
<dbReference type="PROSITE" id="PS51987">
    <property type="entry name" value="GS_CATALYTIC"/>
    <property type="match status" value="1"/>
</dbReference>
<dbReference type="InterPro" id="IPR027302">
    <property type="entry name" value="Gln_synth_N_conserv_site"/>
</dbReference>
<feature type="domain" description="GS catalytic" evidence="8">
    <location>
        <begin position="119"/>
        <end position="371"/>
    </location>
</feature>
<dbReference type="SMART" id="SM01230">
    <property type="entry name" value="Gln-synt_C"/>
    <property type="match status" value="1"/>
</dbReference>
<keyword evidence="4" id="KW-0963">Cytoplasm</keyword>
<comment type="subcellular location">
    <subcellularLocation>
        <location evidence="1">Cytoplasm</location>
    </subcellularLocation>
</comment>
<dbReference type="PANTHER" id="PTHR20852">
    <property type="entry name" value="GLUTAMINE SYNTHETASE"/>
    <property type="match status" value="1"/>
</dbReference>
<dbReference type="InterPro" id="IPR050292">
    <property type="entry name" value="Glutamine_Synthetase"/>
</dbReference>
<dbReference type="GO" id="GO:0005524">
    <property type="term" value="F:ATP binding"/>
    <property type="evidence" value="ECO:0007669"/>
    <property type="project" value="UniProtKB-KW"/>
</dbReference>
<evidence type="ECO:0000256" key="2">
    <source>
        <dbReference type="ARBA" id="ARBA00009897"/>
    </source>
</evidence>
<organism evidence="9">
    <name type="scientific">viral metagenome</name>
    <dbReference type="NCBI Taxonomy" id="1070528"/>
    <lineage>
        <taxon>unclassified sequences</taxon>
        <taxon>metagenomes</taxon>
        <taxon>organismal metagenomes</taxon>
    </lineage>
</organism>
<dbReference type="InterPro" id="IPR014746">
    <property type="entry name" value="Gln_synth/guanido_kin_cat_dom"/>
</dbReference>
<dbReference type="Gene3D" id="3.10.20.70">
    <property type="entry name" value="Glutamine synthetase, N-terminal domain"/>
    <property type="match status" value="1"/>
</dbReference>